<reference evidence="1 2" key="1">
    <citation type="submission" date="2011-09" db="EMBL/GenBank/DDBJ databases">
        <authorList>
            <person name="Weinstock G."/>
            <person name="Sodergren E."/>
            <person name="Clifton S."/>
            <person name="Fulton L."/>
            <person name="Fulton B."/>
            <person name="Courtney L."/>
            <person name="Fronick C."/>
            <person name="Harrison M."/>
            <person name="Strong C."/>
            <person name="Farmer C."/>
            <person name="Delahaunty K."/>
            <person name="Markovic C."/>
            <person name="Hall O."/>
            <person name="Minx P."/>
            <person name="Tomlinson C."/>
            <person name="Mitreva M."/>
            <person name="Hou S."/>
            <person name="Chen J."/>
            <person name="Wollam A."/>
            <person name="Pepin K.H."/>
            <person name="Johnson M."/>
            <person name="Bhonagiri V."/>
            <person name="Zhang X."/>
            <person name="Suruliraj S."/>
            <person name="Warren W."/>
            <person name="Chinwalla A."/>
            <person name="Mardis E.R."/>
            <person name="Wilson R.K."/>
        </authorList>
    </citation>
    <scope>NUCLEOTIDE SEQUENCE [LARGE SCALE GENOMIC DNA]</scope>
    <source>
        <strain evidence="1 2">F0435</strain>
    </source>
</reference>
<dbReference type="AlphaFoldDB" id="H1LCU1"/>
<comment type="caution">
    <text evidence="1">The sequence shown here is derived from an EMBL/GenBank/DDBJ whole genome shotgun (WGS) entry which is preliminary data.</text>
</comment>
<accession>H1LCU1</accession>
<dbReference type="Proteomes" id="UP000005025">
    <property type="component" value="Unassembled WGS sequence"/>
</dbReference>
<gene>
    <name evidence="1" type="ORF">HMPREF9104_00405</name>
</gene>
<protein>
    <submittedName>
        <fullName evidence="1">Uncharacterized protein</fullName>
    </submittedName>
</protein>
<dbReference type="EMBL" id="AGRJ01000041">
    <property type="protein sequence ID" value="EHO53777.1"/>
    <property type="molecule type" value="Genomic_DNA"/>
</dbReference>
<evidence type="ECO:0000313" key="1">
    <source>
        <dbReference type="EMBL" id="EHO53777.1"/>
    </source>
</evidence>
<evidence type="ECO:0000313" key="2">
    <source>
        <dbReference type="Proteomes" id="UP000005025"/>
    </source>
</evidence>
<proteinExistence type="predicted"/>
<sequence>MGIFVQGAYMQIPAWRSCPSISKWRKAFTERKKLEEWSK</sequence>
<dbReference type="HOGENOM" id="CLU_3311762_0_0_9"/>
<name>H1LCU1_9LACO</name>
<organism evidence="1 2">
    <name type="scientific">Lentilactobacillus kisonensis F0435</name>
    <dbReference type="NCBI Taxonomy" id="797516"/>
    <lineage>
        <taxon>Bacteria</taxon>
        <taxon>Bacillati</taxon>
        <taxon>Bacillota</taxon>
        <taxon>Bacilli</taxon>
        <taxon>Lactobacillales</taxon>
        <taxon>Lactobacillaceae</taxon>
        <taxon>Lentilactobacillus</taxon>
    </lineage>
</organism>